<name>A0ACC1TNG3_9AGAR</name>
<protein>
    <submittedName>
        <fullName evidence="1">Uncharacterized protein</fullName>
    </submittedName>
</protein>
<evidence type="ECO:0000313" key="2">
    <source>
        <dbReference type="Proteomes" id="UP001163835"/>
    </source>
</evidence>
<reference evidence="1" key="1">
    <citation type="submission" date="2022-09" db="EMBL/GenBank/DDBJ databases">
        <title>A Global Phylogenomic Analysis of the Shiitake Genus Lentinula.</title>
        <authorList>
            <consortium name="DOE Joint Genome Institute"/>
            <person name="Sierra-Patev S."/>
            <person name="Min B."/>
            <person name="Naranjo-Ortiz M."/>
            <person name="Looney B."/>
            <person name="Konkel Z."/>
            <person name="Slot J.C."/>
            <person name="Sakamoto Y."/>
            <person name="Steenwyk J.L."/>
            <person name="Rokas A."/>
            <person name="Carro J."/>
            <person name="Camarero S."/>
            <person name="Ferreira P."/>
            <person name="Molpeceres G."/>
            <person name="Ruiz-Duenas F.J."/>
            <person name="Serrano A."/>
            <person name="Henrissat B."/>
            <person name="Drula E."/>
            <person name="Hughes K.W."/>
            <person name="Mata J.L."/>
            <person name="Ishikawa N.K."/>
            <person name="Vargas-Isla R."/>
            <person name="Ushijima S."/>
            <person name="Smith C.A."/>
            <person name="Ahrendt S."/>
            <person name="Andreopoulos W."/>
            <person name="He G."/>
            <person name="Labutti K."/>
            <person name="Lipzen A."/>
            <person name="Ng V."/>
            <person name="Riley R."/>
            <person name="Sandor L."/>
            <person name="Barry K."/>
            <person name="Martinez A.T."/>
            <person name="Xiao Y."/>
            <person name="Gibbons J.G."/>
            <person name="Terashima K."/>
            <person name="Grigoriev I.V."/>
            <person name="Hibbett D.S."/>
        </authorList>
    </citation>
    <scope>NUCLEOTIDE SEQUENCE</scope>
    <source>
        <strain evidence="1">TMI1499</strain>
    </source>
</reference>
<keyword evidence="2" id="KW-1185">Reference proteome</keyword>
<dbReference type="EMBL" id="MU795452">
    <property type="protein sequence ID" value="KAJ3806247.1"/>
    <property type="molecule type" value="Genomic_DNA"/>
</dbReference>
<proteinExistence type="predicted"/>
<dbReference type="Proteomes" id="UP001163835">
    <property type="component" value="Unassembled WGS sequence"/>
</dbReference>
<gene>
    <name evidence="1" type="ORF">F5876DRAFT_80888</name>
</gene>
<comment type="caution">
    <text evidence="1">The sequence shown here is derived from an EMBL/GenBank/DDBJ whole genome shotgun (WGS) entry which is preliminary data.</text>
</comment>
<sequence>MLSSVLPSSVYVFLLLHCLSCLATPSPYVPASVSLLSSVRSRASNISGSEAASLSSMNPTQILAIIGNSQTSAVHHLNPAGIFFVALAGLLVLIAAYVGTSRFLHSRSNSTTLNRIYIAGISSRALRDTELRTNDNKKLLRTSRGSPHSPPPPTYSPKDLALGPSSSDALTSVHRIYTLEFPSQSHTRPRPSEQTFPVISPIIIPSAFC</sequence>
<evidence type="ECO:0000313" key="1">
    <source>
        <dbReference type="EMBL" id="KAJ3806247.1"/>
    </source>
</evidence>
<accession>A0ACC1TNG3</accession>
<organism evidence="1 2">
    <name type="scientific">Lentinula aff. lateritia</name>
    <dbReference type="NCBI Taxonomy" id="2804960"/>
    <lineage>
        <taxon>Eukaryota</taxon>
        <taxon>Fungi</taxon>
        <taxon>Dikarya</taxon>
        <taxon>Basidiomycota</taxon>
        <taxon>Agaricomycotina</taxon>
        <taxon>Agaricomycetes</taxon>
        <taxon>Agaricomycetidae</taxon>
        <taxon>Agaricales</taxon>
        <taxon>Marasmiineae</taxon>
        <taxon>Omphalotaceae</taxon>
        <taxon>Lentinula</taxon>
    </lineage>
</organism>